<dbReference type="InterPro" id="IPR044596">
    <property type="entry name" value="PTPMT1-like"/>
</dbReference>
<evidence type="ECO:0000256" key="8">
    <source>
        <dbReference type="ARBA" id="ARBA00023209"/>
    </source>
</evidence>
<dbReference type="CDD" id="cd14524">
    <property type="entry name" value="PTPMT1"/>
    <property type="match status" value="1"/>
</dbReference>
<dbReference type="InterPro" id="IPR020422">
    <property type="entry name" value="TYR_PHOSPHATASE_DUAL_dom"/>
</dbReference>
<organism evidence="20 21">
    <name type="scientific">Aromia moschata</name>
    <dbReference type="NCBI Taxonomy" id="1265417"/>
    <lineage>
        <taxon>Eukaryota</taxon>
        <taxon>Metazoa</taxon>
        <taxon>Ecdysozoa</taxon>
        <taxon>Arthropoda</taxon>
        <taxon>Hexapoda</taxon>
        <taxon>Insecta</taxon>
        <taxon>Pterygota</taxon>
        <taxon>Neoptera</taxon>
        <taxon>Endopterygota</taxon>
        <taxon>Coleoptera</taxon>
        <taxon>Polyphaga</taxon>
        <taxon>Cucujiformia</taxon>
        <taxon>Chrysomeloidea</taxon>
        <taxon>Cerambycidae</taxon>
        <taxon>Cerambycinae</taxon>
        <taxon>Callichromatini</taxon>
        <taxon>Aromia</taxon>
    </lineage>
</organism>
<comment type="pathway">
    <text evidence="2">Lipid metabolism.</text>
</comment>
<dbReference type="Pfam" id="PF05328">
    <property type="entry name" value="CybS"/>
    <property type="match status" value="1"/>
</dbReference>
<dbReference type="PANTHER" id="PTHR46712">
    <property type="entry name" value="PHOSPHATIDYLGLYCEROPHOSPHATASE AND PROTEIN-TYROSINE PHOSPHATASE 1"/>
    <property type="match status" value="1"/>
</dbReference>
<dbReference type="GO" id="GO:0004721">
    <property type="term" value="F:phosphoprotein phosphatase activity"/>
    <property type="evidence" value="ECO:0007669"/>
    <property type="project" value="UniProtKB-KW"/>
</dbReference>
<dbReference type="InterPro" id="IPR000340">
    <property type="entry name" value="Dual-sp_phosphatase_cat-dom"/>
</dbReference>
<dbReference type="Gene3D" id="3.90.190.10">
    <property type="entry name" value="Protein tyrosine phosphatase superfamily"/>
    <property type="match status" value="1"/>
</dbReference>
<evidence type="ECO:0000256" key="1">
    <source>
        <dbReference type="ARBA" id="ARBA00004370"/>
    </source>
</evidence>
<dbReference type="GO" id="GO:0016020">
    <property type="term" value="C:membrane"/>
    <property type="evidence" value="ECO:0007669"/>
    <property type="project" value="UniProtKB-SubCell"/>
</dbReference>
<dbReference type="GO" id="GO:0005737">
    <property type="term" value="C:cytoplasm"/>
    <property type="evidence" value="ECO:0007669"/>
    <property type="project" value="UniProtKB-ARBA"/>
</dbReference>
<dbReference type="Gene3D" id="1.20.1300.10">
    <property type="entry name" value="Fumarate reductase/succinate dehydrogenase, transmembrane subunit"/>
    <property type="match status" value="1"/>
</dbReference>
<dbReference type="SUPFAM" id="SSF52799">
    <property type="entry name" value="(Phosphotyrosine protein) phosphatases II"/>
    <property type="match status" value="1"/>
</dbReference>
<evidence type="ECO:0000256" key="11">
    <source>
        <dbReference type="ARBA" id="ARBA00024224"/>
    </source>
</evidence>
<feature type="domain" description="Tyrosine-protein phosphatase" evidence="18">
    <location>
        <begin position="201"/>
        <end position="359"/>
    </location>
</feature>
<evidence type="ECO:0000259" key="18">
    <source>
        <dbReference type="PROSITE" id="PS50054"/>
    </source>
</evidence>
<dbReference type="SMART" id="SM00195">
    <property type="entry name" value="DSPc"/>
    <property type="match status" value="1"/>
</dbReference>
<evidence type="ECO:0000313" key="21">
    <source>
        <dbReference type="Proteomes" id="UP001162162"/>
    </source>
</evidence>
<name>A0AAV8ZG85_9CUCU</name>
<keyword evidence="3" id="KW-0444">Lipid biosynthesis</keyword>
<keyword evidence="9" id="KW-1208">Phospholipid metabolism</keyword>
<comment type="catalytic activity">
    <reaction evidence="15">
        <text>1,2-di-(9Z-octadecenoyl)-sn-glycero-3-phospho-(1'-sn-glycerol-3'-phosphate) + H2O = 1,2-di-(9Z-octadecenoyl)-sn-glycero-3-phospho-(1'-sn-glycerol) + phosphate</text>
        <dbReference type="Rhea" id="RHEA:42304"/>
        <dbReference type="ChEBI" id="CHEBI:15377"/>
        <dbReference type="ChEBI" id="CHEBI:43474"/>
        <dbReference type="ChEBI" id="CHEBI:75163"/>
        <dbReference type="ChEBI" id="CHEBI:78907"/>
    </reaction>
    <physiologicalReaction direction="left-to-right" evidence="15">
        <dbReference type="Rhea" id="RHEA:42305"/>
    </physiologicalReaction>
</comment>
<dbReference type="GO" id="GO:0004439">
    <property type="term" value="F:phosphatidylinositol-4,5-bisphosphate 5-phosphatase activity"/>
    <property type="evidence" value="ECO:0007669"/>
    <property type="project" value="TreeGrafter"/>
</dbReference>
<dbReference type="InterPro" id="IPR016130">
    <property type="entry name" value="Tyr_Pase_AS"/>
</dbReference>
<dbReference type="InterPro" id="IPR042165">
    <property type="entry name" value="PTPMT1"/>
</dbReference>
<proteinExistence type="predicted"/>
<comment type="catalytic activity">
    <reaction evidence="16">
        <text>1,2-dioctanoyl-sn-glycero-3-phospho-(1D-myo-inositol-5-phosphate) + H2O = 1,2-dioctanoyl-sn-glycero-3-phospho-(1D-myo-inositol) + phosphate</text>
        <dbReference type="Rhea" id="RHEA:42308"/>
        <dbReference type="ChEBI" id="CHEBI:15377"/>
        <dbReference type="ChEBI" id="CHEBI:43474"/>
        <dbReference type="ChEBI" id="CHEBI:65221"/>
        <dbReference type="ChEBI" id="CHEBI:78911"/>
    </reaction>
    <physiologicalReaction direction="left-to-right" evidence="16">
        <dbReference type="Rhea" id="RHEA:42309"/>
    </physiologicalReaction>
</comment>
<dbReference type="InterPro" id="IPR000387">
    <property type="entry name" value="Tyr_Pase_dom"/>
</dbReference>
<evidence type="ECO:0000313" key="20">
    <source>
        <dbReference type="EMBL" id="KAJ8963350.1"/>
    </source>
</evidence>
<dbReference type="GO" id="GO:0008654">
    <property type="term" value="P:phospholipid biosynthetic process"/>
    <property type="evidence" value="ECO:0007669"/>
    <property type="project" value="UniProtKB-KW"/>
</dbReference>
<evidence type="ECO:0000256" key="10">
    <source>
        <dbReference type="ARBA" id="ARBA00024192"/>
    </source>
</evidence>
<dbReference type="FunFam" id="3.90.190.10:FF:000060">
    <property type="entry name" value="Phosphatidylglycerophosphatase and protein-tyrosine phosphatase 1"/>
    <property type="match status" value="1"/>
</dbReference>
<dbReference type="PANTHER" id="PTHR46712:SF1">
    <property type="entry name" value="PHOSPHATIDYLGLYCEROPHOSPHATASE AND PROTEIN-TYROSINE PHOSPHATASE 1"/>
    <property type="match status" value="1"/>
</dbReference>
<evidence type="ECO:0000259" key="19">
    <source>
        <dbReference type="PROSITE" id="PS50056"/>
    </source>
</evidence>
<comment type="caution">
    <text evidence="20">The sequence shown here is derived from an EMBL/GenBank/DDBJ whole genome shotgun (WGS) entry which is preliminary data.</text>
</comment>
<dbReference type="InterPro" id="IPR034804">
    <property type="entry name" value="SQR/QFR_C/D"/>
</dbReference>
<comment type="subcellular location">
    <subcellularLocation>
        <location evidence="1">Membrane</location>
    </subcellularLocation>
</comment>
<keyword evidence="8" id="KW-0594">Phospholipid biosynthesis</keyword>
<evidence type="ECO:0000256" key="5">
    <source>
        <dbReference type="ARBA" id="ARBA00022912"/>
    </source>
</evidence>
<protein>
    <recommendedName>
        <fullName evidence="17">Phosphatidylglycerophosphatase and protein-tyrosine phosphatase 1</fullName>
        <ecNumber evidence="11">3.1.3.27</ecNumber>
    </recommendedName>
</protein>
<evidence type="ECO:0000256" key="3">
    <source>
        <dbReference type="ARBA" id="ARBA00022516"/>
    </source>
</evidence>
<evidence type="ECO:0000256" key="7">
    <source>
        <dbReference type="ARBA" id="ARBA00023136"/>
    </source>
</evidence>
<evidence type="ECO:0000256" key="9">
    <source>
        <dbReference type="ARBA" id="ARBA00023264"/>
    </source>
</evidence>
<comment type="catalytic activity">
    <reaction evidence="14">
        <text>1,2-dibutyryl-sn-glycero-3-phospho-(1D-myo-inositol-5-phosphate) + H2O = 1,2-dibutyryl-sn-glycero-3-phospho-(1D-myo-inositol) + phosphate</text>
        <dbReference type="Rhea" id="RHEA:42584"/>
        <dbReference type="ChEBI" id="CHEBI:15377"/>
        <dbReference type="ChEBI" id="CHEBI:43474"/>
        <dbReference type="ChEBI" id="CHEBI:82605"/>
        <dbReference type="ChEBI" id="CHEBI:82606"/>
    </reaction>
    <physiologicalReaction direction="left-to-right" evidence="14">
        <dbReference type="Rhea" id="RHEA:42585"/>
    </physiologicalReaction>
</comment>
<comment type="catalytic activity">
    <reaction evidence="12">
        <text>a 1,2-diacyl-sn-glycero-3-phospho-(1'-sn-glycero-3'-phosphate) + H2O = a 1,2-diacyl-sn-glycero-3-phospho-(1'-sn-glycerol) + phosphate</text>
        <dbReference type="Rhea" id="RHEA:33751"/>
        <dbReference type="ChEBI" id="CHEBI:15377"/>
        <dbReference type="ChEBI" id="CHEBI:43474"/>
        <dbReference type="ChEBI" id="CHEBI:60110"/>
        <dbReference type="ChEBI" id="CHEBI:64716"/>
        <dbReference type="EC" id="3.1.3.27"/>
    </reaction>
    <physiologicalReaction direction="left-to-right" evidence="12">
        <dbReference type="Rhea" id="RHEA:33752"/>
    </physiologicalReaction>
</comment>
<evidence type="ECO:0000256" key="16">
    <source>
        <dbReference type="ARBA" id="ARBA00052780"/>
    </source>
</evidence>
<keyword evidence="5" id="KW-0904">Protein phosphatase</keyword>
<evidence type="ECO:0000256" key="15">
    <source>
        <dbReference type="ARBA" id="ARBA00052632"/>
    </source>
</evidence>
<dbReference type="EC" id="3.1.3.27" evidence="11"/>
<evidence type="ECO:0000256" key="4">
    <source>
        <dbReference type="ARBA" id="ARBA00022801"/>
    </source>
</evidence>
<keyword evidence="21" id="KW-1185">Reference proteome</keyword>
<comment type="pathway">
    <text evidence="10">Phospholipid metabolism; phosphatidylglycerol biosynthesis; phosphatidylglycerol from CDP-diacylglycerol: step 2/2.</text>
</comment>
<dbReference type="InterPro" id="IPR029021">
    <property type="entry name" value="Prot-tyrosine_phosphatase-like"/>
</dbReference>
<dbReference type="Pfam" id="PF00782">
    <property type="entry name" value="DSPc"/>
    <property type="match status" value="1"/>
</dbReference>
<evidence type="ECO:0000256" key="14">
    <source>
        <dbReference type="ARBA" id="ARBA00052505"/>
    </source>
</evidence>
<keyword evidence="6" id="KW-0443">Lipid metabolism</keyword>
<evidence type="ECO:0000256" key="6">
    <source>
        <dbReference type="ARBA" id="ARBA00023098"/>
    </source>
</evidence>
<evidence type="ECO:0000256" key="13">
    <source>
        <dbReference type="ARBA" id="ARBA00051818"/>
    </source>
</evidence>
<sequence length="363" mass="41208">MALALFLRNSSRIKVFPNLIRTSTFSLNPAVNSRKPFSQLVTQASKNVAGVSKSKINFCIPKRGMSGDHSKLWTIEKVVSLSLLGVLPATLLYPNLILDNVCAVLVVAHFHWGLEACVIDYIRPIIFGPVIPKLALGLLYVISALTLGGLLYYNHTCIGIGCTACKLWEIKYSALNMFARVTFYPTLFYNVVMEKISHRQWYNRIDDTVILGALPFHSITKELIEKENVKAVVSMNEDYELWLSNNKKTWQELGVEFLQLATTDIFATPCQSKLVEGVRFINKFVSSNNVNGVSSKSSVYVHCKAGRTRSATLVGCYLMQRYNWTPEEAVDHMRQKRPHILMHNKQWEALHVFYNHNMNRMDA</sequence>
<evidence type="ECO:0000256" key="17">
    <source>
        <dbReference type="ARBA" id="ARBA00069309"/>
    </source>
</evidence>
<evidence type="ECO:0000256" key="2">
    <source>
        <dbReference type="ARBA" id="ARBA00005189"/>
    </source>
</evidence>
<evidence type="ECO:0000256" key="12">
    <source>
        <dbReference type="ARBA" id="ARBA00050944"/>
    </source>
</evidence>
<dbReference type="AlphaFoldDB" id="A0AAV8ZG85"/>
<dbReference type="PROSITE" id="PS50056">
    <property type="entry name" value="TYR_PHOSPHATASE_2"/>
    <property type="match status" value="1"/>
</dbReference>
<keyword evidence="7" id="KW-0472">Membrane</keyword>
<feature type="domain" description="Tyrosine specific protein phosphatases" evidence="19">
    <location>
        <begin position="272"/>
        <end position="348"/>
    </location>
</feature>
<keyword evidence="4" id="KW-0378">Hydrolase</keyword>
<dbReference type="EMBL" id="JAPWTK010000001">
    <property type="protein sequence ID" value="KAJ8963350.1"/>
    <property type="molecule type" value="Genomic_DNA"/>
</dbReference>
<dbReference type="GO" id="GO:0008962">
    <property type="term" value="F:phosphatidylglycerophosphatase activity"/>
    <property type="evidence" value="ECO:0007669"/>
    <property type="project" value="UniProtKB-EC"/>
</dbReference>
<dbReference type="PROSITE" id="PS00383">
    <property type="entry name" value="TYR_PHOSPHATASE_1"/>
    <property type="match status" value="1"/>
</dbReference>
<gene>
    <name evidence="20" type="ORF">NQ318_018822</name>
</gene>
<dbReference type="PROSITE" id="PS50054">
    <property type="entry name" value="TYR_PHOSPHATASE_DUAL"/>
    <property type="match status" value="1"/>
</dbReference>
<reference evidence="20" key="1">
    <citation type="journal article" date="2023" name="Insect Mol. Biol.">
        <title>Genome sequencing provides insights into the evolution of gene families encoding plant cell wall-degrading enzymes in longhorned beetles.</title>
        <authorList>
            <person name="Shin N.R."/>
            <person name="Okamura Y."/>
            <person name="Kirsch R."/>
            <person name="Pauchet Y."/>
        </authorList>
    </citation>
    <scope>NUCLEOTIDE SEQUENCE</scope>
    <source>
        <strain evidence="20">AMC_N1</strain>
    </source>
</reference>
<accession>A0AAV8ZG85</accession>
<comment type="catalytic activity">
    <reaction evidence="13">
        <text>a 1-acyl-2-hexanoyl-sn-glycero-3-phospho-(1D-myo-inositol-5-phosphate) + H2O = a 1-acyl-2-hexanoyl-sn-glycero-3-phospho-(1D-myo-inositol) + phosphate</text>
        <dbReference type="Rhea" id="RHEA:42320"/>
        <dbReference type="ChEBI" id="CHEBI:15377"/>
        <dbReference type="ChEBI" id="CHEBI:43474"/>
        <dbReference type="ChEBI" id="CHEBI:78930"/>
        <dbReference type="ChEBI" id="CHEBI:78931"/>
    </reaction>
    <physiologicalReaction direction="left-to-right" evidence="13">
        <dbReference type="Rhea" id="RHEA:42321"/>
    </physiologicalReaction>
</comment>
<dbReference type="Proteomes" id="UP001162162">
    <property type="component" value="Unassembled WGS sequence"/>
</dbReference>